<evidence type="ECO:0000313" key="4">
    <source>
        <dbReference type="Proteomes" id="UP001529369"/>
    </source>
</evidence>
<dbReference type="CDD" id="cd07724">
    <property type="entry name" value="POD-like_MBL-fold"/>
    <property type="match status" value="1"/>
</dbReference>
<dbReference type="SUPFAM" id="SSF56281">
    <property type="entry name" value="Metallo-hydrolase/oxidoreductase"/>
    <property type="match status" value="1"/>
</dbReference>
<dbReference type="Gene3D" id="3.60.15.10">
    <property type="entry name" value="Ribonuclease Z/Hydroxyacylglutathione hydrolase-like"/>
    <property type="match status" value="1"/>
</dbReference>
<dbReference type="Proteomes" id="UP001529369">
    <property type="component" value="Unassembled WGS sequence"/>
</dbReference>
<dbReference type="PANTHER" id="PTHR43084:SF1">
    <property type="entry name" value="PERSULFIDE DIOXYGENASE ETHE1, MITOCHONDRIAL"/>
    <property type="match status" value="1"/>
</dbReference>
<dbReference type="PANTHER" id="PTHR43084">
    <property type="entry name" value="PERSULFIDE DIOXYGENASE ETHE1"/>
    <property type="match status" value="1"/>
</dbReference>
<keyword evidence="1" id="KW-0479">Metal-binding</keyword>
<evidence type="ECO:0000313" key="3">
    <source>
        <dbReference type="EMBL" id="MDN3568588.1"/>
    </source>
</evidence>
<name>A0ABT8AGC5_9PROT</name>
<dbReference type="InterPro" id="IPR044528">
    <property type="entry name" value="POD-like_MBL-fold"/>
</dbReference>
<gene>
    <name evidence="3" type="ORF">QWZ14_29780</name>
</gene>
<proteinExistence type="predicted"/>
<dbReference type="Pfam" id="PF00753">
    <property type="entry name" value="Lactamase_B"/>
    <property type="match status" value="1"/>
</dbReference>
<reference evidence="4" key="1">
    <citation type="journal article" date="2019" name="Int. J. Syst. Evol. Microbiol.">
        <title>The Global Catalogue of Microorganisms (GCM) 10K type strain sequencing project: providing services to taxonomists for standard genome sequencing and annotation.</title>
        <authorList>
            <consortium name="The Broad Institute Genomics Platform"/>
            <consortium name="The Broad Institute Genome Sequencing Center for Infectious Disease"/>
            <person name="Wu L."/>
            <person name="Ma J."/>
        </authorList>
    </citation>
    <scope>NUCLEOTIDE SEQUENCE [LARGE SCALE GENOMIC DNA]</scope>
    <source>
        <strain evidence="4">CECT 7131</strain>
    </source>
</reference>
<keyword evidence="4" id="KW-1185">Reference proteome</keyword>
<dbReference type="RefSeq" id="WP_290320697.1">
    <property type="nucleotide sequence ID" value="NZ_JAUFPN010000292.1"/>
</dbReference>
<accession>A0ABT8AGC5</accession>
<evidence type="ECO:0000259" key="2">
    <source>
        <dbReference type="SMART" id="SM00849"/>
    </source>
</evidence>
<feature type="domain" description="Metallo-beta-lactamase" evidence="2">
    <location>
        <begin position="17"/>
        <end position="207"/>
    </location>
</feature>
<dbReference type="InterPro" id="IPR051682">
    <property type="entry name" value="Mito_Persulfide_Diox"/>
</dbReference>
<dbReference type="SMART" id="SM00849">
    <property type="entry name" value="Lactamase_B"/>
    <property type="match status" value="1"/>
</dbReference>
<dbReference type="InterPro" id="IPR001279">
    <property type="entry name" value="Metallo-B-lactamas"/>
</dbReference>
<comment type="caution">
    <text evidence="3">The sequence shown here is derived from an EMBL/GenBank/DDBJ whole genome shotgun (WGS) entry which is preliminary data.</text>
</comment>
<evidence type="ECO:0000256" key="1">
    <source>
        <dbReference type="ARBA" id="ARBA00022723"/>
    </source>
</evidence>
<protein>
    <submittedName>
        <fullName evidence="3">MBL fold metallo-hydrolase</fullName>
    </submittedName>
</protein>
<dbReference type="EMBL" id="JAUFPN010000292">
    <property type="protein sequence ID" value="MDN3568588.1"/>
    <property type="molecule type" value="Genomic_DNA"/>
</dbReference>
<sequence>MTSRRPVVDGFYDEGTGSVAYIVADPETARCAIIDPVLGFDRDSGATDTRLADQMADHVRARGLTVEWVLDTHPHADHLSAVAYLGDRLGAPTGIGERVAAVQGIWADIYHLPERQAEGRRYWDRLFAEGDRFRVGGLEVEVIFSPGHTAASVTYLVGDAAFIHDTLFMPDAGTARADFPGGDARALYRSIQRILALEPQTRLFTGHDYRPGRRAARWEATVAEQRARNVHLRDGVGEEEFVRLREERDRTLPLPGLMLAALQVNLRGGRLPEPEANGTSYLTHQSVT</sequence>
<organism evidence="3 4">
    <name type="scientific">Paeniroseomonas aquatica</name>
    <dbReference type="NCBI Taxonomy" id="373043"/>
    <lineage>
        <taxon>Bacteria</taxon>
        <taxon>Pseudomonadati</taxon>
        <taxon>Pseudomonadota</taxon>
        <taxon>Alphaproteobacteria</taxon>
        <taxon>Acetobacterales</taxon>
        <taxon>Acetobacteraceae</taxon>
        <taxon>Paeniroseomonas</taxon>
    </lineage>
</organism>
<dbReference type="InterPro" id="IPR036866">
    <property type="entry name" value="RibonucZ/Hydroxyglut_hydro"/>
</dbReference>